<evidence type="ECO:0008006" key="2">
    <source>
        <dbReference type="Google" id="ProtNLM"/>
    </source>
</evidence>
<proteinExistence type="predicted"/>
<comment type="caution">
    <text evidence="1">The sequence shown here is derived from an EMBL/GenBank/DDBJ whole genome shotgun (WGS) entry which is preliminary data.</text>
</comment>
<dbReference type="EMBL" id="DSVI01000026">
    <property type="protein sequence ID" value="HGT49132.1"/>
    <property type="molecule type" value="Genomic_DNA"/>
</dbReference>
<organism evidence="1">
    <name type="scientific">Ignavibacterium album</name>
    <dbReference type="NCBI Taxonomy" id="591197"/>
    <lineage>
        <taxon>Bacteria</taxon>
        <taxon>Pseudomonadati</taxon>
        <taxon>Ignavibacteriota</taxon>
        <taxon>Ignavibacteria</taxon>
        <taxon>Ignavibacteriales</taxon>
        <taxon>Ignavibacteriaceae</taxon>
        <taxon>Ignavibacterium</taxon>
    </lineage>
</organism>
<sequence length="309" mass="32984">MKKLFILLLFAETTFLYVGCSKDDEGGTTPPPPQDPIVGTWYSEGADVAPGLVVTLKTVKIVATFNANNTYNVVATDSAGANVTYSGTYSVTENAGTAIKSITLNQTVPTSVTSQGIYQVDANGFLKYEVIQTTPAIPGFTPPTAAEGFGSTKYNGIPLGATWIQNFVPANPTKEYLVGTWLSEGDNVAPGLKLTLKTKKIVATFNANNTYTVVATDSFDVSVTYTGTFTTQSNQNTSIRNITLNQTTPTSVTSQGIYRVTTKDLTYEVIQTTPAIPGFTPPTAAEGFGSTKYNSIPLGATWIQKFIKQ</sequence>
<gene>
    <name evidence="1" type="ORF">ENS56_13930</name>
</gene>
<dbReference type="AlphaFoldDB" id="A0A832LMZ0"/>
<reference evidence="1" key="1">
    <citation type="journal article" date="2020" name="mSystems">
        <title>Genome- and Community-Level Interaction Insights into Carbon Utilization and Element Cycling Functions of Hydrothermarchaeota in Hydrothermal Sediment.</title>
        <authorList>
            <person name="Zhou Z."/>
            <person name="Liu Y."/>
            <person name="Xu W."/>
            <person name="Pan J."/>
            <person name="Luo Z.H."/>
            <person name="Li M."/>
        </authorList>
    </citation>
    <scope>NUCLEOTIDE SEQUENCE [LARGE SCALE GENOMIC DNA]</scope>
    <source>
        <strain evidence="1">SpSt-500</strain>
    </source>
</reference>
<accession>A0A832LMZ0</accession>
<evidence type="ECO:0000313" key="1">
    <source>
        <dbReference type="EMBL" id="HGT49132.1"/>
    </source>
</evidence>
<name>A0A832LMZ0_9BACT</name>
<protein>
    <recommendedName>
        <fullName evidence="2">Lipocalin-like domain-containing protein</fullName>
    </recommendedName>
</protein>